<evidence type="ECO:0000256" key="4">
    <source>
        <dbReference type="ARBA" id="ARBA00022729"/>
    </source>
</evidence>
<accession>A0ABN1F7N3</accession>
<keyword evidence="4" id="KW-0732">Signal</keyword>
<dbReference type="InterPro" id="IPR036962">
    <property type="entry name" value="Glyco_hydro_3_N_sf"/>
</dbReference>
<gene>
    <name evidence="9" type="ORF">GCM10008942_36070</name>
</gene>
<dbReference type="Proteomes" id="UP001499951">
    <property type="component" value="Unassembled WGS sequence"/>
</dbReference>
<evidence type="ECO:0000256" key="5">
    <source>
        <dbReference type="ARBA" id="ARBA00022801"/>
    </source>
</evidence>
<dbReference type="Gene3D" id="3.40.50.1700">
    <property type="entry name" value="Glycoside hydrolase family 3 C-terminal domain"/>
    <property type="match status" value="1"/>
</dbReference>
<evidence type="ECO:0000256" key="7">
    <source>
        <dbReference type="RuleBase" id="RU361161"/>
    </source>
</evidence>
<evidence type="ECO:0000256" key="6">
    <source>
        <dbReference type="ARBA" id="ARBA00023295"/>
    </source>
</evidence>
<evidence type="ECO:0000256" key="3">
    <source>
        <dbReference type="ARBA" id="ARBA00012744"/>
    </source>
</evidence>
<comment type="similarity">
    <text evidence="2 7">Belongs to the glycosyl hydrolase 3 family.</text>
</comment>
<dbReference type="Pfam" id="PF01915">
    <property type="entry name" value="Glyco_hydro_3_C"/>
    <property type="match status" value="1"/>
</dbReference>
<reference evidence="9 10" key="1">
    <citation type="journal article" date="2019" name="Int. J. Syst. Evol. Microbiol.">
        <title>The Global Catalogue of Microorganisms (GCM) 10K type strain sequencing project: providing services to taxonomists for standard genome sequencing and annotation.</title>
        <authorList>
            <consortium name="The Broad Institute Genomics Platform"/>
            <consortium name="The Broad Institute Genome Sequencing Center for Infectious Disease"/>
            <person name="Wu L."/>
            <person name="Ma J."/>
        </authorList>
    </citation>
    <scope>NUCLEOTIDE SEQUENCE [LARGE SCALE GENOMIC DNA]</scope>
    <source>
        <strain evidence="9 10">JCM 15089</strain>
    </source>
</reference>
<dbReference type="EMBL" id="BAAADD010000010">
    <property type="protein sequence ID" value="GAA0583926.1"/>
    <property type="molecule type" value="Genomic_DNA"/>
</dbReference>
<dbReference type="Gene3D" id="3.20.20.300">
    <property type="entry name" value="Glycoside hydrolase, family 3, N-terminal domain"/>
    <property type="match status" value="1"/>
</dbReference>
<dbReference type="InterPro" id="IPR013783">
    <property type="entry name" value="Ig-like_fold"/>
</dbReference>
<dbReference type="Pfam" id="PF14310">
    <property type="entry name" value="Fn3-like"/>
    <property type="match status" value="1"/>
</dbReference>
<comment type="catalytic activity">
    <reaction evidence="1">
        <text>Hydrolysis of terminal, non-reducing beta-D-glucosyl residues with release of beta-D-glucose.</text>
        <dbReference type="EC" id="3.2.1.21"/>
    </reaction>
</comment>
<dbReference type="InterPro" id="IPR001764">
    <property type="entry name" value="Glyco_hydro_3_N"/>
</dbReference>
<dbReference type="SMART" id="SM01217">
    <property type="entry name" value="Fn3_like"/>
    <property type="match status" value="1"/>
</dbReference>
<dbReference type="EC" id="3.2.1.21" evidence="3"/>
<evidence type="ECO:0000313" key="9">
    <source>
        <dbReference type="EMBL" id="GAA0583926.1"/>
    </source>
</evidence>
<evidence type="ECO:0000256" key="2">
    <source>
        <dbReference type="ARBA" id="ARBA00005336"/>
    </source>
</evidence>
<organism evidence="9 10">
    <name type="scientific">Rhizomicrobium electricum</name>
    <dbReference type="NCBI Taxonomy" id="480070"/>
    <lineage>
        <taxon>Bacteria</taxon>
        <taxon>Pseudomonadati</taxon>
        <taxon>Pseudomonadota</taxon>
        <taxon>Alphaproteobacteria</taxon>
        <taxon>Micropepsales</taxon>
        <taxon>Micropepsaceae</taxon>
        <taxon>Rhizomicrobium</taxon>
    </lineage>
</organism>
<dbReference type="GO" id="GO:0016787">
    <property type="term" value="F:hydrolase activity"/>
    <property type="evidence" value="ECO:0007669"/>
    <property type="project" value="UniProtKB-KW"/>
</dbReference>
<dbReference type="Gene3D" id="2.60.40.10">
    <property type="entry name" value="Immunoglobulins"/>
    <property type="match status" value="1"/>
</dbReference>
<comment type="caution">
    <text evidence="9">The sequence shown here is derived from an EMBL/GenBank/DDBJ whole genome shotgun (WGS) entry which is preliminary data.</text>
</comment>
<dbReference type="Pfam" id="PF00933">
    <property type="entry name" value="Glyco_hydro_3"/>
    <property type="match status" value="1"/>
</dbReference>
<dbReference type="PANTHER" id="PTHR30620:SF16">
    <property type="entry name" value="LYSOSOMAL BETA GLUCOSIDASE"/>
    <property type="match status" value="1"/>
</dbReference>
<dbReference type="PRINTS" id="PR00133">
    <property type="entry name" value="GLHYDRLASE3"/>
</dbReference>
<dbReference type="InterPro" id="IPR051915">
    <property type="entry name" value="Cellulose_Degrad_GH3"/>
</dbReference>
<dbReference type="InterPro" id="IPR036881">
    <property type="entry name" value="Glyco_hydro_3_C_sf"/>
</dbReference>
<keyword evidence="6 7" id="KW-0326">Glycosidase</keyword>
<evidence type="ECO:0000256" key="1">
    <source>
        <dbReference type="ARBA" id="ARBA00000448"/>
    </source>
</evidence>
<dbReference type="SUPFAM" id="SSF52279">
    <property type="entry name" value="Beta-D-glucan exohydrolase, C-terminal domain"/>
    <property type="match status" value="1"/>
</dbReference>
<protein>
    <recommendedName>
        <fullName evidence="3">beta-glucosidase</fullName>
        <ecNumber evidence="3">3.2.1.21</ecNumber>
    </recommendedName>
</protein>
<dbReference type="SUPFAM" id="SSF51445">
    <property type="entry name" value="(Trans)glycosidases"/>
    <property type="match status" value="1"/>
</dbReference>
<dbReference type="PROSITE" id="PS00775">
    <property type="entry name" value="GLYCOSYL_HYDROL_F3"/>
    <property type="match status" value="1"/>
</dbReference>
<feature type="domain" description="Fibronectin type III-like" evidence="8">
    <location>
        <begin position="659"/>
        <end position="728"/>
    </location>
</feature>
<dbReference type="InterPro" id="IPR026891">
    <property type="entry name" value="Fn3-like"/>
</dbReference>
<sequence length="749" mass="80134">MFALAAVAAPGFAKPKLARDPFIENLIGRMTLEEKAGQLSIYSDQTRFDYQRINPASDAVTREQTLDLIAKGRITALFNGIGVAGGRELQKTAVERSRLGIPLIFAGDIIHGMRTVFPIPLGEAASFDPDLAMRTARASAVEMSALGIHWTFAPVVDIARDERWGRVAEAAGEDTYLGSLLAAARVRGFQGSSLKNDDSVLACPKHFAAYGGVMGGMEYSDVDIPETTLRQVHLPPFQAAFEAGALSTMSSFNTIAGVPSTGNHHLLTDILRGEWKFRGLVVSDYTSDEELIAHGYAADGPDAARKAITAGCDISMQSDFYNKYLPDLVRSGALDVAVVDEAVRRVLYVKKMLGLFENPYRSLNEEREKRDIRTPATVALARESARRSVVLLKNEKSLLPLPKSGKKIALIGPFGADRDHLFGPWTIFPDRTAVVSLEQGLRAALSDSSLLTVVAGSGIEEPLAGGIDAAVAAAKSADVVVLAIGEGANMSGEAQARVEIVVPPPQQALAEAVAAVGKPVVVLLRHGRALALTGAVRNADAIMATWFLGSETGHAMADLLFGDASPSGRLPVSFPQASGQEPFFYDHGPTGRAQTSDDASFKSRYREVTNEALYPFGYGLTYGSVSYGATAVDMPELSWDGTVTVSAVIANTGKRAIHEVAQLYICDTVASLTQPVRVLKGIRHIDLAPGESKTVTFTLSRHDLAFVNASLKWEAEPGLFKVWVAPSSTAGTFAQFRLLPGIGIKPKRV</sequence>
<evidence type="ECO:0000259" key="8">
    <source>
        <dbReference type="SMART" id="SM01217"/>
    </source>
</evidence>
<keyword evidence="5 7" id="KW-0378">Hydrolase</keyword>
<keyword evidence="10" id="KW-1185">Reference proteome</keyword>
<dbReference type="PANTHER" id="PTHR30620">
    <property type="entry name" value="PERIPLASMIC BETA-GLUCOSIDASE-RELATED"/>
    <property type="match status" value="1"/>
</dbReference>
<dbReference type="InterPro" id="IPR017853">
    <property type="entry name" value="GH"/>
</dbReference>
<dbReference type="InterPro" id="IPR019800">
    <property type="entry name" value="Glyco_hydro_3_AS"/>
</dbReference>
<evidence type="ECO:0000313" key="10">
    <source>
        <dbReference type="Proteomes" id="UP001499951"/>
    </source>
</evidence>
<proteinExistence type="inferred from homology"/>
<name>A0ABN1F7N3_9PROT</name>
<dbReference type="InterPro" id="IPR002772">
    <property type="entry name" value="Glyco_hydro_3_C"/>
</dbReference>